<comment type="caution">
    <text evidence="2">The sequence shown here is derived from an EMBL/GenBank/DDBJ whole genome shotgun (WGS) entry which is preliminary data.</text>
</comment>
<dbReference type="GO" id="GO:0017000">
    <property type="term" value="P:antibiotic biosynthetic process"/>
    <property type="evidence" value="ECO:0007669"/>
    <property type="project" value="UniProtKB-ARBA"/>
</dbReference>
<dbReference type="SUPFAM" id="SSF53756">
    <property type="entry name" value="UDP-Glycosyltransferase/glycogen phosphorylase"/>
    <property type="match status" value="1"/>
</dbReference>
<proteinExistence type="predicted"/>
<reference evidence="2 3" key="1">
    <citation type="submission" date="2019-03" db="EMBL/GenBank/DDBJ databases">
        <title>Genomic Encyclopedia of Type Strains, Phase IV (KMG-IV): sequencing the most valuable type-strain genomes for metagenomic binning, comparative biology and taxonomic classification.</title>
        <authorList>
            <person name="Goeker M."/>
        </authorList>
    </citation>
    <scope>NUCLEOTIDE SEQUENCE [LARGE SCALE GENOMIC DNA]</scope>
    <source>
        <strain evidence="2 3">DSM 45934</strain>
    </source>
</reference>
<dbReference type="Gene3D" id="3.40.50.2000">
    <property type="entry name" value="Glycogen Phosphorylase B"/>
    <property type="match status" value="2"/>
</dbReference>
<keyword evidence="3" id="KW-1185">Reference proteome</keyword>
<evidence type="ECO:0000313" key="3">
    <source>
        <dbReference type="Proteomes" id="UP000295680"/>
    </source>
</evidence>
<dbReference type="InterPro" id="IPR010610">
    <property type="entry name" value="EryCIII-like_C"/>
</dbReference>
<dbReference type="GO" id="GO:0016758">
    <property type="term" value="F:hexosyltransferase activity"/>
    <property type="evidence" value="ECO:0007669"/>
    <property type="project" value="UniProtKB-ARBA"/>
</dbReference>
<gene>
    <name evidence="2" type="ORF">EV192_103171</name>
</gene>
<dbReference type="CDD" id="cd03784">
    <property type="entry name" value="GT1_Gtf-like"/>
    <property type="match status" value="1"/>
</dbReference>
<dbReference type="Proteomes" id="UP000295680">
    <property type="component" value="Unassembled WGS sequence"/>
</dbReference>
<name>A0A4R2JTK2_9PSEU</name>
<dbReference type="PANTHER" id="PTHR48050:SF13">
    <property type="entry name" value="STEROL 3-BETA-GLUCOSYLTRANSFERASE UGT80A2"/>
    <property type="match status" value="1"/>
</dbReference>
<evidence type="ECO:0000259" key="1">
    <source>
        <dbReference type="Pfam" id="PF06722"/>
    </source>
</evidence>
<dbReference type="OrthoDB" id="6620093at2"/>
<dbReference type="GO" id="GO:0008194">
    <property type="term" value="F:UDP-glycosyltransferase activity"/>
    <property type="evidence" value="ECO:0007669"/>
    <property type="project" value="InterPro"/>
</dbReference>
<dbReference type="AlphaFoldDB" id="A0A4R2JTK2"/>
<dbReference type="Pfam" id="PF06722">
    <property type="entry name" value="EryCIII-like_C"/>
    <property type="match status" value="1"/>
</dbReference>
<accession>A0A4R2JTK2</accession>
<dbReference type="InterPro" id="IPR050426">
    <property type="entry name" value="Glycosyltransferase_28"/>
</dbReference>
<evidence type="ECO:0000313" key="2">
    <source>
        <dbReference type="EMBL" id="TCO60596.1"/>
    </source>
</evidence>
<organism evidence="2 3">
    <name type="scientific">Actinocrispum wychmicini</name>
    <dbReference type="NCBI Taxonomy" id="1213861"/>
    <lineage>
        <taxon>Bacteria</taxon>
        <taxon>Bacillati</taxon>
        <taxon>Actinomycetota</taxon>
        <taxon>Actinomycetes</taxon>
        <taxon>Pseudonocardiales</taxon>
        <taxon>Pseudonocardiaceae</taxon>
        <taxon>Actinocrispum</taxon>
    </lineage>
</organism>
<dbReference type="PANTHER" id="PTHR48050">
    <property type="entry name" value="STEROL 3-BETA-GLUCOSYLTRANSFERASE"/>
    <property type="match status" value="1"/>
</dbReference>
<sequence length="424" mass="46003">MARILVATTPSDGHVNPVLPIVGELSRRGHEIRWYTGAHFRRKVEGAGAEYLPMREAYDFGGKNRHQAFPHLDGLRGVTMFREVIDAVFVQTAPAQHRDLVRILADFPADVLMADEMCFGAGLTHEITGCRHAMVATSIYMFGSRDTAPVGLGLRPSASPAGRLRNRLLAFGVEHFVLRGLWRRVDGMRAGLGLRPRVPHAPGNVAAQPDVYLLGTVPSFEYPRSDLFRATHFVGPLAPARTSDFTPPPWWDELRTDRPVVHVTQGTVSNDEPSLLEPTVRGLADEDVLVVATTGETELASPPANVRQAAFVPHAELLPHVDVMITNGGYGGVQAALAHGIPLVVGGETEEKPEVAAHVAWSGAGIDLRTATPSPARLRAAVREVLRDPSYRTHARRIQAECAEAGGPRRAAELVEEVAQGNPR</sequence>
<protein>
    <submittedName>
        <fullName evidence="2">MGT family glycosyltransferase</fullName>
    </submittedName>
</protein>
<keyword evidence="2" id="KW-0808">Transferase</keyword>
<dbReference type="InterPro" id="IPR002213">
    <property type="entry name" value="UDP_glucos_trans"/>
</dbReference>
<dbReference type="RefSeq" id="WP_132115706.1">
    <property type="nucleotide sequence ID" value="NZ_SLWS01000003.1"/>
</dbReference>
<dbReference type="FunFam" id="3.40.50.2000:FF:000072">
    <property type="entry name" value="Glycosyl transferase"/>
    <property type="match status" value="1"/>
</dbReference>
<dbReference type="EMBL" id="SLWS01000003">
    <property type="protein sequence ID" value="TCO60596.1"/>
    <property type="molecule type" value="Genomic_DNA"/>
</dbReference>
<feature type="domain" description="Erythromycin biosynthesis protein CIII-like C-terminal" evidence="1">
    <location>
        <begin position="286"/>
        <end position="416"/>
    </location>
</feature>